<keyword evidence="2" id="KW-1185">Reference proteome</keyword>
<dbReference type="EMBL" id="OR420743">
    <property type="protein sequence ID" value="WMM95312.1"/>
    <property type="molecule type" value="Genomic_DNA"/>
</dbReference>
<evidence type="ECO:0000313" key="1">
    <source>
        <dbReference type="EMBL" id="WMM95312.1"/>
    </source>
</evidence>
<sequence>MRCTQTLINIAEYQYRNDMPVPTDILAQLLEAGVDIRKYK</sequence>
<reference evidence="1 2" key="1">
    <citation type="submission" date="2023-08" db="EMBL/GenBank/DDBJ databases">
        <authorList>
            <person name="Du S."/>
            <person name="Wu Z."/>
            <person name="Wu Y."/>
            <person name="Yang M."/>
            <person name="Shao J."/>
            <person name="Liu H."/>
            <person name="Zhao Y."/>
            <person name="Zhang Z."/>
        </authorList>
    </citation>
    <scope>NUCLEOTIDE SEQUENCE [LARGE SCALE GENOMIC DNA]</scope>
</reference>
<name>A0AAX3ZYN2_9CAUD</name>
<accession>A0AAX3ZYN2</accession>
<proteinExistence type="predicted"/>
<dbReference type="Proteomes" id="UP001302562">
    <property type="component" value="Segment"/>
</dbReference>
<gene>
    <name evidence="1" type="ORF">CRP125_gp9</name>
</gene>
<organism evidence="1 2">
    <name type="scientific">Roseobacter phage CRP-125</name>
    <dbReference type="NCBI Taxonomy" id="3072844"/>
    <lineage>
        <taxon>Viruses</taxon>
        <taxon>Duplodnaviria</taxon>
        <taxon>Heunggongvirae</taxon>
        <taxon>Uroviricota</taxon>
        <taxon>Caudoviricetes</taxon>
        <taxon>Autographivirales</taxon>
        <taxon>Autographivirales incertae sedis</taxon>
        <taxon>Actaeavirus</taxon>
        <taxon>Actaeavirus CRP125</taxon>
    </lineage>
</organism>
<evidence type="ECO:0000313" key="2">
    <source>
        <dbReference type="Proteomes" id="UP001302562"/>
    </source>
</evidence>
<protein>
    <submittedName>
        <fullName evidence="1">Uncharacterized protein</fullName>
    </submittedName>
</protein>